<name>A0A0F9FW09_9ZZZZ</name>
<accession>A0A0F9FW09</accession>
<reference evidence="1" key="1">
    <citation type="journal article" date="2015" name="Nature">
        <title>Complex archaea that bridge the gap between prokaryotes and eukaryotes.</title>
        <authorList>
            <person name="Spang A."/>
            <person name="Saw J.H."/>
            <person name="Jorgensen S.L."/>
            <person name="Zaremba-Niedzwiedzka K."/>
            <person name="Martijn J."/>
            <person name="Lind A.E."/>
            <person name="van Eijk R."/>
            <person name="Schleper C."/>
            <person name="Guy L."/>
            <person name="Ettema T.J."/>
        </authorList>
    </citation>
    <scope>NUCLEOTIDE SEQUENCE</scope>
</reference>
<dbReference type="AlphaFoldDB" id="A0A0F9FW09"/>
<evidence type="ECO:0000313" key="1">
    <source>
        <dbReference type="EMBL" id="KKL90609.1"/>
    </source>
</evidence>
<dbReference type="EMBL" id="LAZR01019966">
    <property type="protein sequence ID" value="KKL90609.1"/>
    <property type="molecule type" value="Genomic_DNA"/>
</dbReference>
<proteinExistence type="predicted"/>
<protein>
    <submittedName>
        <fullName evidence="1">Uncharacterized protein</fullName>
    </submittedName>
</protein>
<gene>
    <name evidence="1" type="ORF">LCGC14_1902990</name>
</gene>
<comment type="caution">
    <text evidence="1">The sequence shown here is derived from an EMBL/GenBank/DDBJ whole genome shotgun (WGS) entry which is preliminary data.</text>
</comment>
<sequence length="50" mass="5744">MNLCEGTRNDTHPEVCFDDRNSCPACEIREELEGKVRELEHAIELLEAEV</sequence>
<organism evidence="1">
    <name type="scientific">marine sediment metagenome</name>
    <dbReference type="NCBI Taxonomy" id="412755"/>
    <lineage>
        <taxon>unclassified sequences</taxon>
        <taxon>metagenomes</taxon>
        <taxon>ecological metagenomes</taxon>
    </lineage>
</organism>